<evidence type="ECO:0000256" key="9">
    <source>
        <dbReference type="ARBA" id="ARBA00022692"/>
    </source>
</evidence>
<feature type="transmembrane region" description="Helical" evidence="18">
    <location>
        <begin position="126"/>
        <end position="147"/>
    </location>
</feature>
<gene>
    <name evidence="20" type="primary">mgtA</name>
    <name evidence="20" type="ORF">FJO69_00255</name>
</gene>
<dbReference type="SFLD" id="SFLDG00002">
    <property type="entry name" value="C1.7:_P-type_atpase_like"/>
    <property type="match status" value="1"/>
</dbReference>
<evidence type="ECO:0000313" key="20">
    <source>
        <dbReference type="EMBL" id="TPE58033.1"/>
    </source>
</evidence>
<dbReference type="Pfam" id="PF00690">
    <property type="entry name" value="Cation_ATPase_N"/>
    <property type="match status" value="1"/>
</dbReference>
<dbReference type="NCBIfam" id="TIGR01524">
    <property type="entry name" value="ATPase-IIIB_Mg"/>
    <property type="match status" value="1"/>
</dbReference>
<comment type="subcellular location">
    <subcellularLocation>
        <location evidence="2">Cell inner membrane</location>
        <topology evidence="2">Multi-pass membrane protein</topology>
    </subcellularLocation>
</comment>
<evidence type="ECO:0000256" key="6">
    <source>
        <dbReference type="ARBA" id="ARBA00022475"/>
    </source>
</evidence>
<dbReference type="SUPFAM" id="SSF81653">
    <property type="entry name" value="Calcium ATPase, transduction domain A"/>
    <property type="match status" value="1"/>
</dbReference>
<keyword evidence="10" id="KW-0547">Nucleotide-binding</keyword>
<feature type="transmembrane region" description="Helical" evidence="18">
    <location>
        <begin position="787"/>
        <end position="810"/>
    </location>
</feature>
<evidence type="ECO:0000256" key="3">
    <source>
        <dbReference type="ARBA" id="ARBA00008746"/>
    </source>
</evidence>
<evidence type="ECO:0000256" key="7">
    <source>
        <dbReference type="ARBA" id="ARBA00022519"/>
    </source>
</evidence>
<keyword evidence="7" id="KW-0997">Cell inner membrane</keyword>
<dbReference type="GO" id="GO:0005886">
    <property type="term" value="C:plasma membrane"/>
    <property type="evidence" value="ECO:0007669"/>
    <property type="project" value="UniProtKB-SubCell"/>
</dbReference>
<dbReference type="Gene3D" id="2.70.150.10">
    <property type="entry name" value="Calcium-transporting ATPase, cytoplasmic transduction domain A"/>
    <property type="match status" value="1"/>
</dbReference>
<dbReference type="InterPro" id="IPR006068">
    <property type="entry name" value="ATPase_P-typ_cation-transptr_C"/>
</dbReference>
<dbReference type="InterPro" id="IPR023299">
    <property type="entry name" value="ATPase_P-typ_cyto_dom_N"/>
</dbReference>
<evidence type="ECO:0000256" key="11">
    <source>
        <dbReference type="ARBA" id="ARBA00022840"/>
    </source>
</evidence>
<evidence type="ECO:0000256" key="10">
    <source>
        <dbReference type="ARBA" id="ARBA00022741"/>
    </source>
</evidence>
<keyword evidence="21" id="KW-1185">Reference proteome</keyword>
<evidence type="ECO:0000256" key="2">
    <source>
        <dbReference type="ARBA" id="ARBA00004429"/>
    </source>
</evidence>
<evidence type="ECO:0000256" key="4">
    <source>
        <dbReference type="ARBA" id="ARBA00012786"/>
    </source>
</evidence>
<dbReference type="NCBIfam" id="TIGR01494">
    <property type="entry name" value="ATPase_P-type"/>
    <property type="match status" value="2"/>
</dbReference>
<dbReference type="Pfam" id="PF00122">
    <property type="entry name" value="E1-E2_ATPase"/>
    <property type="match status" value="1"/>
</dbReference>
<dbReference type="RefSeq" id="WP_140781005.1">
    <property type="nucleotide sequence ID" value="NZ_VFSS01000001.1"/>
</dbReference>
<keyword evidence="6" id="KW-1003">Cell membrane</keyword>
<dbReference type="EMBL" id="VFSS01000001">
    <property type="protein sequence ID" value="TPE58033.1"/>
    <property type="molecule type" value="Genomic_DNA"/>
</dbReference>
<comment type="catalytic activity">
    <reaction evidence="17">
        <text>Mg(2+)(out) + ATP + H2O = Mg(2+)(in) + ADP + phosphate + H(+)</text>
        <dbReference type="Rhea" id="RHEA:10260"/>
        <dbReference type="ChEBI" id="CHEBI:15377"/>
        <dbReference type="ChEBI" id="CHEBI:15378"/>
        <dbReference type="ChEBI" id="CHEBI:18420"/>
        <dbReference type="ChEBI" id="CHEBI:30616"/>
        <dbReference type="ChEBI" id="CHEBI:43474"/>
        <dbReference type="ChEBI" id="CHEBI:456216"/>
        <dbReference type="EC" id="7.2.2.14"/>
    </reaction>
</comment>
<dbReference type="GO" id="GO:0015444">
    <property type="term" value="F:P-type magnesium transporter activity"/>
    <property type="evidence" value="ECO:0007669"/>
    <property type="project" value="UniProtKB-EC"/>
</dbReference>
<keyword evidence="9 18" id="KW-0812">Transmembrane</keyword>
<comment type="function">
    <text evidence="1">Mediates magnesium influx to the cytosol.</text>
</comment>
<dbReference type="SUPFAM" id="SSF56784">
    <property type="entry name" value="HAD-like"/>
    <property type="match status" value="2"/>
</dbReference>
<evidence type="ECO:0000256" key="1">
    <source>
        <dbReference type="ARBA" id="ARBA00003954"/>
    </source>
</evidence>
<evidence type="ECO:0000313" key="21">
    <source>
        <dbReference type="Proteomes" id="UP000319776"/>
    </source>
</evidence>
<dbReference type="SFLD" id="SFLDF00027">
    <property type="entry name" value="p-type_atpase"/>
    <property type="match status" value="1"/>
</dbReference>
<dbReference type="InterPro" id="IPR044492">
    <property type="entry name" value="P_typ_ATPase_HD_dom"/>
</dbReference>
<sequence length="939" mass="104751">MAKKQKDQKVIVDLKNQKNSKLEQKKLAIKNRLIEASNSNVEDLLKKYNSTSKGISEEDIIEENRDEYGVNKISKKGSDNVLKRLFRSFFNLFNIILFILAMISMVVDVIVPYLELKKDPNADTSINWITMTVILIMVILSSIIHFIQEQKSASSANKLIEIIETTCLVERNGILKEIPMDEIVVGDIVHLAAGDIIPGDVRIINAKDLFVSQSSLTGESDAIEKYGIIDTSKVYDAVTDRPNLAFMGSNIISGSAKAIVVVTGNDTYIGQVAAKVNEKQVPTSFEKGIKKISVMLTIIMACIIPVVFLIVGLRNQGLQGSKAWINALMFGISIAVGLTPEMLPMIVTACLSKGAIAMGKAKTIVKSLNSIQNFGAMDILCTDKTGTITQDEVILERHLDVNGKEDSHVLKYAFLNSYYQTGLKNLLDKSIIKKTLDLADNEKMLDNLELHYEKIDEIPFDFHRKRMSVLVKYLKSENQKVTLITKGAVEEIISVCSKIYLDGKVVKLDKKIIKKVLRKVEEYSEEGMRVIAIASKKSNIEAVGKLSVADEKDMTLIGYLTFLDPPKDSAEVAIQKLHNLGVEVKILTGDNPLVTKAVCSKVGIPYEKILLGKDIMEMTDTELGFAVEKTQIFAKLSPDQKARIIEILRKNGHVVGYMGDGINDAPAMKVADVSISVDTAVDIAKESANIILLEKDLNVLATGIVEGRKTHANINKYIKMTVSSNFGNIFSVLIAAIMLPFIPMAPVQIIFLNLVYDFCCGTLPWDNVDKDFIQKPRNWEHKSIWRFMLWFGPASSIVDVMTFLILYFVLIPSIKYNGTEKFGLYSHDFSNDKKEAFQELFWTGWLISSMWTQTLVIHFLRTNKLPIIKSSASTPVIIMTLLGVGIMTAAPYIPGLNSGLRIRPLPPIFYAWLLLIITTYISLVGITKVIYKKLYRSFL</sequence>
<dbReference type="EC" id="7.2.2.14" evidence="4"/>
<dbReference type="PROSITE" id="PS00154">
    <property type="entry name" value="ATPASE_E1_E2"/>
    <property type="match status" value="1"/>
</dbReference>
<keyword evidence="13" id="KW-1278">Translocase</keyword>
<evidence type="ECO:0000256" key="16">
    <source>
        <dbReference type="ARBA" id="ARBA00029806"/>
    </source>
</evidence>
<evidence type="ECO:0000256" key="15">
    <source>
        <dbReference type="ARBA" id="ARBA00023136"/>
    </source>
</evidence>
<dbReference type="InterPro" id="IPR004014">
    <property type="entry name" value="ATPase_P-typ_cation-transptr_N"/>
</dbReference>
<dbReference type="Pfam" id="PF13246">
    <property type="entry name" value="Cation_ATPase"/>
    <property type="match status" value="1"/>
</dbReference>
<keyword evidence="15 18" id="KW-0472">Membrane</keyword>
<feature type="domain" description="Cation-transporting P-type ATPase N-terminal" evidence="19">
    <location>
        <begin position="35"/>
        <end position="109"/>
    </location>
</feature>
<dbReference type="Proteomes" id="UP000319776">
    <property type="component" value="Unassembled WGS sequence"/>
</dbReference>
<comment type="similarity">
    <text evidence="3">Belongs to the cation transport ATPase (P-type) (TC 3.A.3) family. Type IIIB subfamily.</text>
</comment>
<keyword evidence="8" id="KW-0597">Phosphoprotein</keyword>
<feature type="transmembrane region" description="Helical" evidence="18">
    <location>
        <begin position="292"/>
        <end position="311"/>
    </location>
</feature>
<name>A0A501XCE3_9BACT</name>
<dbReference type="Pfam" id="PF00689">
    <property type="entry name" value="Cation_ATPase_C"/>
    <property type="match status" value="1"/>
</dbReference>
<evidence type="ECO:0000256" key="17">
    <source>
        <dbReference type="ARBA" id="ARBA00047295"/>
    </source>
</evidence>
<comment type="caution">
    <text evidence="20">The sequence shown here is derived from an EMBL/GenBank/DDBJ whole genome shotgun (WGS) entry which is preliminary data.</text>
</comment>
<dbReference type="InterPro" id="IPR018303">
    <property type="entry name" value="ATPase_P-typ_P_site"/>
</dbReference>
<evidence type="ECO:0000256" key="12">
    <source>
        <dbReference type="ARBA" id="ARBA00022842"/>
    </source>
</evidence>
<keyword evidence="14 18" id="KW-1133">Transmembrane helix</keyword>
<dbReference type="Gene3D" id="3.40.1110.10">
    <property type="entry name" value="Calcium-transporting ATPase, cytoplasmic domain N"/>
    <property type="match status" value="1"/>
</dbReference>
<evidence type="ECO:0000256" key="13">
    <source>
        <dbReference type="ARBA" id="ARBA00022967"/>
    </source>
</evidence>
<dbReference type="PRINTS" id="PR01836">
    <property type="entry name" value="MGATPASE"/>
</dbReference>
<dbReference type="SUPFAM" id="SSF81665">
    <property type="entry name" value="Calcium ATPase, transmembrane domain M"/>
    <property type="match status" value="1"/>
</dbReference>
<keyword evidence="12" id="KW-0460">Magnesium</keyword>
<proteinExistence type="inferred from homology"/>
<dbReference type="InterPro" id="IPR023214">
    <property type="entry name" value="HAD_sf"/>
</dbReference>
<protein>
    <recommendedName>
        <fullName evidence="5">Magnesium-transporting ATPase, P-type 1</fullName>
        <ecNumber evidence="4">7.2.2.14</ecNumber>
    </recommendedName>
    <alternativeName>
        <fullName evidence="16">Mg(2+) transport ATPase, P-type 1</fullName>
    </alternativeName>
</protein>
<dbReference type="Gene3D" id="3.40.50.1000">
    <property type="entry name" value="HAD superfamily/HAD-like"/>
    <property type="match status" value="1"/>
</dbReference>
<dbReference type="OrthoDB" id="9813266at2"/>
<feature type="transmembrane region" description="Helical" evidence="18">
    <location>
        <begin position="908"/>
        <end position="931"/>
    </location>
</feature>
<dbReference type="CDD" id="cd02077">
    <property type="entry name" value="P-type_ATPase_Mg"/>
    <property type="match status" value="1"/>
</dbReference>
<feature type="transmembrane region" description="Helical" evidence="18">
    <location>
        <begin position="323"/>
        <end position="343"/>
    </location>
</feature>
<feature type="transmembrane region" description="Helical" evidence="18">
    <location>
        <begin position="92"/>
        <end position="114"/>
    </location>
</feature>
<feature type="transmembrane region" description="Helical" evidence="18">
    <location>
        <begin position="726"/>
        <end position="743"/>
    </location>
</feature>
<dbReference type="GO" id="GO:0005524">
    <property type="term" value="F:ATP binding"/>
    <property type="evidence" value="ECO:0007669"/>
    <property type="project" value="UniProtKB-KW"/>
</dbReference>
<dbReference type="SFLD" id="SFLDS00003">
    <property type="entry name" value="Haloacid_Dehalogenase"/>
    <property type="match status" value="1"/>
</dbReference>
<keyword evidence="11" id="KW-0067">ATP-binding</keyword>
<evidence type="ECO:0000256" key="5">
    <source>
        <dbReference type="ARBA" id="ARBA00013555"/>
    </source>
</evidence>
<feature type="transmembrane region" description="Helical" evidence="18">
    <location>
        <begin position="872"/>
        <end position="893"/>
    </location>
</feature>
<evidence type="ECO:0000256" key="18">
    <source>
        <dbReference type="SAM" id="Phobius"/>
    </source>
</evidence>
<evidence type="ECO:0000256" key="8">
    <source>
        <dbReference type="ARBA" id="ARBA00022553"/>
    </source>
</evidence>
<accession>A0A501XCE3</accession>
<dbReference type="PANTHER" id="PTHR42861">
    <property type="entry name" value="CALCIUM-TRANSPORTING ATPASE"/>
    <property type="match status" value="1"/>
</dbReference>
<organism evidence="20 21">
    <name type="scientific">[Mycoplasma] falconis</name>
    <dbReference type="NCBI Taxonomy" id="92403"/>
    <lineage>
        <taxon>Bacteria</taxon>
        <taxon>Bacillati</taxon>
        <taxon>Mycoplasmatota</taxon>
        <taxon>Mycoplasmoidales</taxon>
        <taxon>Metamycoplasmataceae</taxon>
        <taxon>Metamycoplasma</taxon>
    </lineage>
</organism>
<dbReference type="InterPro" id="IPR008250">
    <property type="entry name" value="ATPase_P-typ_transduc_dom_A_sf"/>
</dbReference>
<dbReference type="InterPro" id="IPR023298">
    <property type="entry name" value="ATPase_P-typ_TM_dom_sf"/>
</dbReference>
<dbReference type="GO" id="GO:0016887">
    <property type="term" value="F:ATP hydrolysis activity"/>
    <property type="evidence" value="ECO:0007669"/>
    <property type="project" value="InterPro"/>
</dbReference>
<dbReference type="InterPro" id="IPR059000">
    <property type="entry name" value="ATPase_P-type_domA"/>
</dbReference>
<evidence type="ECO:0000256" key="14">
    <source>
        <dbReference type="ARBA" id="ARBA00022989"/>
    </source>
</evidence>
<dbReference type="InterPro" id="IPR001757">
    <property type="entry name" value="P_typ_ATPase"/>
</dbReference>
<dbReference type="SMART" id="SM00831">
    <property type="entry name" value="Cation_ATPase_N"/>
    <property type="match status" value="1"/>
</dbReference>
<dbReference type="Gene3D" id="1.20.1110.10">
    <property type="entry name" value="Calcium-transporting ATPase, transmembrane domain"/>
    <property type="match status" value="1"/>
</dbReference>
<dbReference type="InterPro" id="IPR006415">
    <property type="entry name" value="P-type_ATPase_IIIB"/>
</dbReference>
<dbReference type="AlphaFoldDB" id="A0A501XCE3"/>
<dbReference type="InterPro" id="IPR036412">
    <property type="entry name" value="HAD-like_sf"/>
</dbReference>
<reference evidence="20 21" key="1">
    <citation type="submission" date="2019-06" db="EMBL/GenBank/DDBJ databases">
        <title>Mycoplasma falconis type strain whole genome sequence.</title>
        <authorList>
            <person name="Spergser J."/>
        </authorList>
    </citation>
    <scope>NUCLEOTIDE SEQUENCE [LARGE SCALE GENOMIC DNA]</scope>
    <source>
        <strain evidence="20 21">ATCC 51372</strain>
    </source>
</reference>
<dbReference type="NCBIfam" id="NF011702">
    <property type="entry name" value="PRK15122.1"/>
    <property type="match status" value="1"/>
</dbReference>
<evidence type="ECO:0000259" key="19">
    <source>
        <dbReference type="SMART" id="SM00831"/>
    </source>
</evidence>